<accession>A0ABV9DB32</accession>
<dbReference type="Proteomes" id="UP001595955">
    <property type="component" value="Unassembled WGS sequence"/>
</dbReference>
<dbReference type="RefSeq" id="WP_122823418.1">
    <property type="nucleotide sequence ID" value="NZ_CP033325.1"/>
</dbReference>
<dbReference type="Pfam" id="PF12697">
    <property type="entry name" value="Abhydrolase_6"/>
    <property type="match status" value="1"/>
</dbReference>
<organism evidence="2 3">
    <name type="scientific">Georgenia faecalis</name>
    <dbReference type="NCBI Taxonomy" id="2483799"/>
    <lineage>
        <taxon>Bacteria</taxon>
        <taxon>Bacillati</taxon>
        <taxon>Actinomycetota</taxon>
        <taxon>Actinomycetes</taxon>
        <taxon>Micrococcales</taxon>
        <taxon>Bogoriellaceae</taxon>
        <taxon>Georgenia</taxon>
    </lineage>
</organism>
<dbReference type="SUPFAM" id="SSF53474">
    <property type="entry name" value="alpha/beta-Hydrolases"/>
    <property type="match status" value="1"/>
</dbReference>
<dbReference type="InterPro" id="IPR050266">
    <property type="entry name" value="AB_hydrolase_sf"/>
</dbReference>
<evidence type="ECO:0000313" key="2">
    <source>
        <dbReference type="EMBL" id="MFC4555959.1"/>
    </source>
</evidence>
<keyword evidence="3" id="KW-1185">Reference proteome</keyword>
<dbReference type="PANTHER" id="PTHR43798">
    <property type="entry name" value="MONOACYLGLYCEROL LIPASE"/>
    <property type="match status" value="1"/>
</dbReference>
<dbReference type="Gene3D" id="3.40.50.1820">
    <property type="entry name" value="alpha/beta hydrolase"/>
    <property type="match status" value="1"/>
</dbReference>
<dbReference type="InterPro" id="IPR029058">
    <property type="entry name" value="AB_hydrolase_fold"/>
</dbReference>
<dbReference type="EMBL" id="JBHSGF010000008">
    <property type="protein sequence ID" value="MFC4555959.1"/>
    <property type="molecule type" value="Genomic_DNA"/>
</dbReference>
<evidence type="ECO:0000313" key="3">
    <source>
        <dbReference type="Proteomes" id="UP001595955"/>
    </source>
</evidence>
<proteinExistence type="predicted"/>
<dbReference type="PANTHER" id="PTHR43798:SF29">
    <property type="entry name" value="AB HYDROLASE-1 DOMAIN-CONTAINING PROTEIN"/>
    <property type="match status" value="1"/>
</dbReference>
<evidence type="ECO:0000259" key="1">
    <source>
        <dbReference type="Pfam" id="PF12697"/>
    </source>
</evidence>
<gene>
    <name evidence="2" type="ORF">ACFO3F_11930</name>
</gene>
<name>A0ABV9DB32_9MICO</name>
<comment type="caution">
    <text evidence="2">The sequence shown here is derived from an EMBL/GenBank/DDBJ whole genome shotgun (WGS) entry which is preliminary data.</text>
</comment>
<sequence length="271" mass="28136">MDLALHRHGPADGVPLVLLHAFPFDSRMWDGVLAHLPHDVPVLTLDAPGFGDSPAFDVVAGALGRRGEPSLETCADAVAATLRGAGVERAVVAGLSMGGYTLLALAERHRSLLAAVGLLDTKAEADTDEARAKRLRVADEAATRGADVVAGSLEDMLAPGTRAERPDVVARVRTWLAQAPPAGIAWAQRAMAARPARLTALEDLEVPGLVLRGAQDTLSPQEAAEAMVQRLSAGGELVVVPRAAHLSAVEDPAAVAAALARLHARAVGHRP</sequence>
<dbReference type="GO" id="GO:0016787">
    <property type="term" value="F:hydrolase activity"/>
    <property type="evidence" value="ECO:0007669"/>
    <property type="project" value="UniProtKB-KW"/>
</dbReference>
<keyword evidence="2" id="KW-0378">Hydrolase</keyword>
<reference evidence="3" key="1">
    <citation type="journal article" date="2019" name="Int. J. Syst. Evol. Microbiol.">
        <title>The Global Catalogue of Microorganisms (GCM) 10K type strain sequencing project: providing services to taxonomists for standard genome sequencing and annotation.</title>
        <authorList>
            <consortium name="The Broad Institute Genomics Platform"/>
            <consortium name="The Broad Institute Genome Sequencing Center for Infectious Disease"/>
            <person name="Wu L."/>
            <person name="Ma J."/>
        </authorList>
    </citation>
    <scope>NUCLEOTIDE SEQUENCE [LARGE SCALE GENOMIC DNA]</scope>
    <source>
        <strain evidence="3">JCM 3369</strain>
    </source>
</reference>
<dbReference type="PRINTS" id="PR00111">
    <property type="entry name" value="ABHYDROLASE"/>
</dbReference>
<dbReference type="InterPro" id="IPR000073">
    <property type="entry name" value="AB_hydrolase_1"/>
</dbReference>
<feature type="domain" description="AB hydrolase-1" evidence="1">
    <location>
        <begin position="16"/>
        <end position="258"/>
    </location>
</feature>
<protein>
    <submittedName>
        <fullName evidence="2">Alpha/beta fold hydrolase</fullName>
    </submittedName>
</protein>